<accession>A0A251X8M7</accession>
<dbReference type="InterPro" id="IPR014942">
    <property type="entry name" value="AbiEii"/>
</dbReference>
<evidence type="ECO:0000313" key="2">
    <source>
        <dbReference type="Proteomes" id="UP000194798"/>
    </source>
</evidence>
<comment type="caution">
    <text evidence="1">The sequence shown here is derived from an EMBL/GenBank/DDBJ whole genome shotgun (WGS) entry which is preliminary data.</text>
</comment>
<dbReference type="RefSeq" id="WP_086488209.1">
    <property type="nucleotide sequence ID" value="NZ_MSLT01000012.1"/>
</dbReference>
<dbReference type="Pfam" id="PF08843">
    <property type="entry name" value="AbiEii"/>
    <property type="match status" value="1"/>
</dbReference>
<protein>
    <recommendedName>
        <fullName evidence="3">Nucleotidyltransferase</fullName>
    </recommendedName>
</protein>
<dbReference type="AlphaFoldDB" id="A0A251X8M7"/>
<sequence>MTKKQIKNIAVSVRQKLLNLSREKKEDFNFILQRYAFERFLYRLGISPYREQFLLKGGMLLILWTGASHRATRDIDLLGFGNADIVHLENVFKEICDQAVNDDGIVFLSDMIKGEAIRAEKAYTGVRITFQARIEQAKCSLQIDIGFGDIVTPKAEEVEYPCLLHFPAPKLKAYPIYSVIAEKFEAIIKLDFSNSRMKDFYDIWFLLKHNALDKTVLWQAIKATFQQRGTKFPKSEIAIFTPAFIHQKEEDWAAFLKRINADYVEFEQVIFDLKDFFEQVLILDDSCLK</sequence>
<name>A0A251X8M7_9GAMM</name>
<dbReference type="OrthoDB" id="9808443at2"/>
<evidence type="ECO:0000313" key="1">
    <source>
        <dbReference type="EMBL" id="OUD14428.1"/>
    </source>
</evidence>
<dbReference type="EMBL" id="MSLT01000012">
    <property type="protein sequence ID" value="OUD14428.1"/>
    <property type="molecule type" value="Genomic_DNA"/>
</dbReference>
<gene>
    <name evidence="1" type="ORF">TPSD3_08960</name>
</gene>
<dbReference type="Proteomes" id="UP000194798">
    <property type="component" value="Unassembled WGS sequence"/>
</dbReference>
<keyword evidence="2" id="KW-1185">Reference proteome</keyword>
<evidence type="ECO:0008006" key="3">
    <source>
        <dbReference type="Google" id="ProtNLM"/>
    </source>
</evidence>
<proteinExistence type="predicted"/>
<organism evidence="1 2">
    <name type="scientific">Thioflexithrix psekupsensis</name>
    <dbReference type="NCBI Taxonomy" id="1570016"/>
    <lineage>
        <taxon>Bacteria</taxon>
        <taxon>Pseudomonadati</taxon>
        <taxon>Pseudomonadota</taxon>
        <taxon>Gammaproteobacteria</taxon>
        <taxon>Thiotrichales</taxon>
        <taxon>Thioflexithrix</taxon>
    </lineage>
</organism>
<reference evidence="1 2" key="1">
    <citation type="submission" date="2016-12" db="EMBL/GenBank/DDBJ databases">
        <title>Thioflexothrix psekupsii D3 genome sequencing and assembly.</title>
        <authorList>
            <person name="Fomenkov A."/>
            <person name="Vincze T."/>
            <person name="Grabovich M."/>
            <person name="Anton B.P."/>
            <person name="Dubinina G."/>
            <person name="Orlova M."/>
            <person name="Belousova E."/>
            <person name="Roberts R.J."/>
        </authorList>
    </citation>
    <scope>NUCLEOTIDE SEQUENCE [LARGE SCALE GENOMIC DNA]</scope>
    <source>
        <strain evidence="1">D3</strain>
    </source>
</reference>